<dbReference type="GO" id="GO:0016747">
    <property type="term" value="F:acyltransferase activity, transferring groups other than amino-acyl groups"/>
    <property type="evidence" value="ECO:0007669"/>
    <property type="project" value="InterPro"/>
</dbReference>
<feature type="transmembrane region" description="Helical" evidence="1">
    <location>
        <begin position="154"/>
        <end position="171"/>
    </location>
</feature>
<dbReference type="InterPro" id="IPR002656">
    <property type="entry name" value="Acyl_transf_3_dom"/>
</dbReference>
<keyword evidence="4" id="KW-1185">Reference proteome</keyword>
<feature type="domain" description="Acyltransferase 3" evidence="2">
    <location>
        <begin position="8"/>
        <end position="255"/>
    </location>
</feature>
<comment type="caution">
    <text evidence="3">The sequence shown here is derived from an EMBL/GenBank/DDBJ whole genome shotgun (WGS) entry which is preliminary data.</text>
</comment>
<dbReference type="AlphaFoldDB" id="A0A4R2PW82"/>
<feature type="transmembrane region" description="Helical" evidence="1">
    <location>
        <begin position="116"/>
        <end position="142"/>
    </location>
</feature>
<feature type="transmembrane region" description="Helical" evidence="1">
    <location>
        <begin position="178"/>
        <end position="200"/>
    </location>
</feature>
<dbReference type="Proteomes" id="UP000294835">
    <property type="component" value="Unassembled WGS sequence"/>
</dbReference>
<evidence type="ECO:0000313" key="4">
    <source>
        <dbReference type="Proteomes" id="UP000294835"/>
    </source>
</evidence>
<evidence type="ECO:0000259" key="2">
    <source>
        <dbReference type="Pfam" id="PF01757"/>
    </source>
</evidence>
<keyword evidence="1" id="KW-1133">Transmembrane helix</keyword>
<feature type="transmembrane region" description="Helical" evidence="1">
    <location>
        <begin position="212"/>
        <end position="231"/>
    </location>
</feature>
<feature type="transmembrane region" description="Helical" evidence="1">
    <location>
        <begin position="88"/>
        <end position="109"/>
    </location>
</feature>
<dbReference type="EMBL" id="SLXP01000011">
    <property type="protein sequence ID" value="TCP39524.1"/>
    <property type="molecule type" value="Genomic_DNA"/>
</dbReference>
<protein>
    <recommendedName>
        <fullName evidence="2">Acyltransferase 3 domain-containing protein</fullName>
    </recommendedName>
</protein>
<name>A0A4R2PW82_9RHOB</name>
<organism evidence="3 4">
    <name type="scientific">Rhodovulum marinum</name>
    <dbReference type="NCBI Taxonomy" id="320662"/>
    <lineage>
        <taxon>Bacteria</taxon>
        <taxon>Pseudomonadati</taxon>
        <taxon>Pseudomonadota</taxon>
        <taxon>Alphaproteobacteria</taxon>
        <taxon>Rhodobacterales</taxon>
        <taxon>Paracoccaceae</taxon>
        <taxon>Rhodovulum</taxon>
    </lineage>
</organism>
<keyword evidence="1" id="KW-0472">Membrane</keyword>
<accession>A0A4R2PW82</accession>
<sequence>MGFVETGNRHMVMRTAAGRYLRLGIPIFFACMLSSALLNANLIPDPENRPFWNQQYFDFDPTLWHLIRFSLFDVYFNHSYEGSYAPPLWTMSYELFGSFGLAAMLLLVGKPSDNKLAYGLVTAVLFVLQPWYSLFLIGIVAVQLRQWLVEHVPGWAGLMSMIAGSAIAVILDQHIKVLVISSTLFFIGALHAPAACTFFSNRLSRWLGEISFPLYLTHVPITFAVGMPIYMIDFENNLLRFGAGCLAVAASILVAMMFSPINTWAMQASRWAGRTIIPGQKVTGLAS</sequence>
<gene>
    <name evidence="3" type="ORF">EV662_1114</name>
</gene>
<reference evidence="3 4" key="1">
    <citation type="submission" date="2019-03" db="EMBL/GenBank/DDBJ databases">
        <title>Genomic Encyclopedia of Type Strains, Phase IV (KMG-IV): sequencing the most valuable type-strain genomes for metagenomic binning, comparative biology and taxonomic classification.</title>
        <authorList>
            <person name="Goeker M."/>
        </authorList>
    </citation>
    <scope>NUCLEOTIDE SEQUENCE [LARGE SCALE GENOMIC DNA]</scope>
    <source>
        <strain evidence="3 4">DSM 18063</strain>
    </source>
</reference>
<keyword evidence="1" id="KW-0812">Transmembrane</keyword>
<feature type="transmembrane region" description="Helical" evidence="1">
    <location>
        <begin position="238"/>
        <end position="261"/>
    </location>
</feature>
<evidence type="ECO:0000313" key="3">
    <source>
        <dbReference type="EMBL" id="TCP39524.1"/>
    </source>
</evidence>
<dbReference type="Pfam" id="PF01757">
    <property type="entry name" value="Acyl_transf_3"/>
    <property type="match status" value="1"/>
</dbReference>
<feature type="transmembrane region" description="Helical" evidence="1">
    <location>
        <begin position="20"/>
        <end position="43"/>
    </location>
</feature>
<evidence type="ECO:0000256" key="1">
    <source>
        <dbReference type="SAM" id="Phobius"/>
    </source>
</evidence>
<proteinExistence type="predicted"/>